<dbReference type="Proteomes" id="UP000552709">
    <property type="component" value="Unassembled WGS sequence"/>
</dbReference>
<protein>
    <submittedName>
        <fullName evidence="1">Uncharacterized protein</fullName>
    </submittedName>
</protein>
<evidence type="ECO:0000313" key="2">
    <source>
        <dbReference type="Proteomes" id="UP000552709"/>
    </source>
</evidence>
<keyword evidence="2" id="KW-1185">Reference proteome</keyword>
<sequence>MVRQDDAHLAFSLSSAPTESLGIFTVALRALHTLNSHPTAVNVARWPDLYTTKTRPRYGGRHEPTRTWKG</sequence>
<reference evidence="1 2" key="1">
    <citation type="submission" date="2020-08" db="EMBL/GenBank/DDBJ databases">
        <title>Genomic Encyclopedia of Type Strains, Phase IV (KMG-IV): sequencing the most valuable type-strain genomes for metagenomic binning, comparative biology and taxonomic classification.</title>
        <authorList>
            <person name="Goeker M."/>
        </authorList>
    </citation>
    <scope>NUCLEOTIDE SEQUENCE [LARGE SCALE GENOMIC DNA]</scope>
    <source>
        <strain evidence="1 2">DSM 27939</strain>
    </source>
</reference>
<dbReference type="EMBL" id="JACHFL010000040">
    <property type="protein sequence ID" value="MBB5366396.1"/>
    <property type="molecule type" value="Genomic_DNA"/>
</dbReference>
<gene>
    <name evidence="1" type="ORF">HNQ08_005525</name>
</gene>
<comment type="caution">
    <text evidence="1">The sequence shown here is derived from an EMBL/GenBank/DDBJ whole genome shotgun (WGS) entry which is preliminary data.</text>
</comment>
<accession>A0A7W8K042</accession>
<dbReference type="AlphaFoldDB" id="A0A7W8K042"/>
<name>A0A7W8K042_9DEIO</name>
<evidence type="ECO:0000313" key="1">
    <source>
        <dbReference type="EMBL" id="MBB5366396.1"/>
    </source>
</evidence>
<proteinExistence type="predicted"/>
<organism evidence="1 2">
    <name type="scientific">Deinococcus humi</name>
    <dbReference type="NCBI Taxonomy" id="662880"/>
    <lineage>
        <taxon>Bacteria</taxon>
        <taxon>Thermotogati</taxon>
        <taxon>Deinococcota</taxon>
        <taxon>Deinococci</taxon>
        <taxon>Deinococcales</taxon>
        <taxon>Deinococcaceae</taxon>
        <taxon>Deinococcus</taxon>
    </lineage>
</organism>